<protein>
    <submittedName>
        <fullName evidence="1">DUF4188 domain-containing protein</fullName>
    </submittedName>
</protein>
<proteinExistence type="predicted"/>
<dbReference type="RefSeq" id="WP_115894278.1">
    <property type="nucleotide sequence ID" value="NZ_QTLC01000043.1"/>
</dbReference>
<name>A0A3D8VMR1_9BACI</name>
<dbReference type="InterPro" id="IPR025444">
    <property type="entry name" value="Monooxy_af470"/>
</dbReference>
<dbReference type="EMBL" id="QTLC01000043">
    <property type="protein sequence ID" value="RDY70602.1"/>
    <property type="molecule type" value="Genomic_DNA"/>
</dbReference>
<reference evidence="1 2" key="1">
    <citation type="submission" date="2018-08" db="EMBL/GenBank/DDBJ databases">
        <title>Genome sequence of strict halophilic Halobacillus trueperi SS1 isolated from Lunsu, a salty water body of North West Himalayas.</title>
        <authorList>
            <person name="Gupta S."/>
            <person name="Sharma P."/>
            <person name="Dev K."/>
            <person name="Baumler D."/>
            <person name="Sourirajan A."/>
        </authorList>
    </citation>
    <scope>NUCLEOTIDE SEQUENCE [LARGE SCALE GENOMIC DNA]</scope>
    <source>
        <strain evidence="1 2">SS1</strain>
    </source>
</reference>
<gene>
    <name evidence="1" type="ORF">DXT76_11755</name>
</gene>
<evidence type="ECO:0000313" key="1">
    <source>
        <dbReference type="EMBL" id="RDY70602.1"/>
    </source>
</evidence>
<sequence>MAAKIFPGRFTAKADDEVIVFLIGMRINKWLVVHKWLPVLLAMPPMVQELYSQKDNGFFSLENFINFRTTLMIQYWRSENELYAYARAPKHLKAWRNFNRKVKDNLAVGIFHETYKVKDGAHEVIYGNMPLFGLAKAYQHVPVLPNTASAKQRLRKKEREPFANSRS</sequence>
<dbReference type="Pfam" id="PF13826">
    <property type="entry name" value="Monooxy_af470-like"/>
    <property type="match status" value="1"/>
</dbReference>
<dbReference type="AlphaFoldDB" id="A0A3D8VMR1"/>
<comment type="caution">
    <text evidence="1">The sequence shown here is derived from an EMBL/GenBank/DDBJ whole genome shotgun (WGS) entry which is preliminary data.</text>
</comment>
<accession>A0A3D8VMR1</accession>
<evidence type="ECO:0000313" key="2">
    <source>
        <dbReference type="Proteomes" id="UP000257032"/>
    </source>
</evidence>
<organism evidence="1 2">
    <name type="scientific">Halobacillus trueperi</name>
    <dbReference type="NCBI Taxonomy" id="156205"/>
    <lineage>
        <taxon>Bacteria</taxon>
        <taxon>Bacillati</taxon>
        <taxon>Bacillota</taxon>
        <taxon>Bacilli</taxon>
        <taxon>Bacillales</taxon>
        <taxon>Bacillaceae</taxon>
        <taxon>Halobacillus</taxon>
    </lineage>
</organism>
<dbReference type="Proteomes" id="UP000257032">
    <property type="component" value="Unassembled WGS sequence"/>
</dbReference>